<feature type="domain" description="Pyridoxamine 5'-phosphate oxidase Alr4036 family FMN-binding" evidence="5">
    <location>
        <begin position="12"/>
        <end position="100"/>
    </location>
</feature>
<keyword evidence="3" id="KW-0288">FMN</keyword>
<dbReference type="Gene3D" id="2.30.110.10">
    <property type="entry name" value="Electron Transport, Fmn-binding Protein, Chain A"/>
    <property type="match status" value="1"/>
</dbReference>
<evidence type="ECO:0000259" key="5">
    <source>
        <dbReference type="Pfam" id="PF12766"/>
    </source>
</evidence>
<dbReference type="InterPro" id="IPR012349">
    <property type="entry name" value="Split_barrel_FMN-bd"/>
</dbReference>
<keyword evidence="4" id="KW-0560">Oxidoreductase</keyword>
<organism evidence="6 7">
    <name type="scientific">Paraburkholderia tropica</name>
    <dbReference type="NCBI Taxonomy" id="92647"/>
    <lineage>
        <taxon>Bacteria</taxon>
        <taxon>Pseudomonadati</taxon>
        <taxon>Pseudomonadota</taxon>
        <taxon>Betaproteobacteria</taxon>
        <taxon>Burkholderiales</taxon>
        <taxon>Burkholderiaceae</taxon>
        <taxon>Paraburkholderia</taxon>
    </lineage>
</organism>
<evidence type="ECO:0000256" key="3">
    <source>
        <dbReference type="ARBA" id="ARBA00022643"/>
    </source>
</evidence>
<dbReference type="EMBL" id="FNZM01000038">
    <property type="protein sequence ID" value="SEK15391.1"/>
    <property type="molecule type" value="Genomic_DNA"/>
</dbReference>
<evidence type="ECO:0000256" key="2">
    <source>
        <dbReference type="ARBA" id="ARBA00022630"/>
    </source>
</evidence>
<dbReference type="AlphaFoldDB" id="A0AAQ1GPC5"/>
<comment type="caution">
    <text evidence="6">The sequence shown here is derived from an EMBL/GenBank/DDBJ whole genome shotgun (WGS) entry which is preliminary data.</text>
</comment>
<protein>
    <submittedName>
        <fullName evidence="6">Pyridoxine/pyridoxamine 5'-phosphate oxidase</fullName>
    </submittedName>
</protein>
<reference evidence="6 7" key="1">
    <citation type="submission" date="2016-10" db="EMBL/GenBank/DDBJ databases">
        <authorList>
            <person name="Varghese N."/>
            <person name="Submissions S."/>
        </authorList>
    </citation>
    <scope>NUCLEOTIDE SEQUENCE [LARGE SCALE GENOMIC DNA]</scope>
    <source>
        <strain evidence="6 7">LMG 22274</strain>
    </source>
</reference>
<sequence>MTLDEIYARIWDCLRRAAADAPQEAPSFVTMQAATVGIDGAPSVRTVLLRDVSEPEGLISFHTDRRSPKLAELVKEPRIALVGVDARHSLQIRLAGTAGIVLDDAARRLAWISSPDHSLIVYRTTIAPGTRIYDPDDAFGADHIGDEADGFANFCVVKVRLDSLEWLKHSSNERHERARYIRVGGAWEPTWIAP</sequence>
<dbReference type="PANTHER" id="PTHR10851:SF3">
    <property type="entry name" value="PYRIDOXINE_PYRIDOXAMINE 5'-PHOSPHATE OXIDASE 2"/>
    <property type="match status" value="1"/>
</dbReference>
<dbReference type="SUPFAM" id="SSF50475">
    <property type="entry name" value="FMN-binding split barrel"/>
    <property type="match status" value="1"/>
</dbReference>
<comment type="cofactor">
    <cofactor evidence="1">
        <name>FMN</name>
        <dbReference type="ChEBI" id="CHEBI:58210"/>
    </cofactor>
</comment>
<evidence type="ECO:0000313" key="7">
    <source>
        <dbReference type="Proteomes" id="UP000183529"/>
    </source>
</evidence>
<dbReference type="Pfam" id="PF12766">
    <property type="entry name" value="Pyridox_oxase_2"/>
    <property type="match status" value="1"/>
</dbReference>
<dbReference type="GO" id="GO:0008615">
    <property type="term" value="P:pyridoxine biosynthetic process"/>
    <property type="evidence" value="ECO:0007669"/>
    <property type="project" value="InterPro"/>
</dbReference>
<proteinExistence type="predicted"/>
<dbReference type="Proteomes" id="UP000183529">
    <property type="component" value="Unassembled WGS sequence"/>
</dbReference>
<name>A0AAQ1GPC5_9BURK</name>
<dbReference type="InterPro" id="IPR024624">
    <property type="entry name" value="Pyridox_Oxase_Alr4036_FMN-bd"/>
</dbReference>
<evidence type="ECO:0000256" key="1">
    <source>
        <dbReference type="ARBA" id="ARBA00001917"/>
    </source>
</evidence>
<dbReference type="PANTHER" id="PTHR10851">
    <property type="entry name" value="PYRIDOXINE-5-PHOSPHATE OXIDASE"/>
    <property type="match status" value="1"/>
</dbReference>
<dbReference type="GO" id="GO:0010181">
    <property type="term" value="F:FMN binding"/>
    <property type="evidence" value="ECO:0007669"/>
    <property type="project" value="InterPro"/>
</dbReference>
<evidence type="ECO:0000256" key="4">
    <source>
        <dbReference type="ARBA" id="ARBA00023002"/>
    </source>
</evidence>
<dbReference type="GO" id="GO:0004733">
    <property type="term" value="F:pyridoxamine phosphate oxidase activity"/>
    <property type="evidence" value="ECO:0007669"/>
    <property type="project" value="InterPro"/>
</dbReference>
<gene>
    <name evidence="6" type="ORF">SAMN05216550_13810</name>
</gene>
<keyword evidence="2" id="KW-0285">Flavoprotein</keyword>
<accession>A0AAQ1GPC5</accession>
<dbReference type="InterPro" id="IPR000659">
    <property type="entry name" value="Pyridox_Oxase"/>
</dbReference>
<dbReference type="RefSeq" id="WP_074987740.1">
    <property type="nucleotide sequence ID" value="NZ_CADFGN010000026.1"/>
</dbReference>
<evidence type="ECO:0000313" key="6">
    <source>
        <dbReference type="EMBL" id="SEK15391.1"/>
    </source>
</evidence>